<keyword evidence="2" id="KW-0808">Transferase</keyword>
<dbReference type="NCBIfam" id="TIGR03243">
    <property type="entry name" value="arg_catab_AOST"/>
    <property type="match status" value="1"/>
</dbReference>
<dbReference type="RefSeq" id="WP_330197351.1">
    <property type="nucleotide sequence ID" value="NZ_JAZDRO010000009.1"/>
</dbReference>
<dbReference type="InterPro" id="IPR016181">
    <property type="entry name" value="Acyl_CoA_acyltransferase"/>
</dbReference>
<dbReference type="Proteomes" id="UP001310692">
    <property type="component" value="Unassembled WGS sequence"/>
</dbReference>
<dbReference type="PANTHER" id="PTHR30420">
    <property type="entry name" value="N-SUCCINYLARGININE DIHYDROLASE"/>
    <property type="match status" value="1"/>
</dbReference>
<reference evidence="4 5" key="1">
    <citation type="submission" date="2024-01" db="EMBL/GenBank/DDBJ databases">
        <title>Hyphobacterium bacterium isolated from marine sediment.</title>
        <authorList>
            <person name="Zhao S."/>
        </authorList>
    </citation>
    <scope>NUCLEOTIDE SEQUENCE [LARGE SCALE GENOMIC DNA]</scope>
    <source>
        <strain evidence="4 5">Y60-23</strain>
    </source>
</reference>
<name>A0ABU7M2J3_9PROT</name>
<evidence type="ECO:0000313" key="5">
    <source>
        <dbReference type="Proteomes" id="UP001310692"/>
    </source>
</evidence>
<dbReference type="SUPFAM" id="SSF55729">
    <property type="entry name" value="Acyl-CoA N-acyltransferases (Nat)"/>
    <property type="match status" value="1"/>
</dbReference>
<protein>
    <submittedName>
        <fullName evidence="4">Arginine N-succinyltransferase</fullName>
    </submittedName>
</protein>
<evidence type="ECO:0000256" key="3">
    <source>
        <dbReference type="ARBA" id="ARBA00023315"/>
    </source>
</evidence>
<gene>
    <name evidence="4" type="ORF">V0U35_13815</name>
</gene>
<organism evidence="4 5">
    <name type="scientific">Hyphobacterium marinum</name>
    <dbReference type="NCBI Taxonomy" id="3116574"/>
    <lineage>
        <taxon>Bacteria</taxon>
        <taxon>Pseudomonadati</taxon>
        <taxon>Pseudomonadota</taxon>
        <taxon>Alphaproteobacteria</taxon>
        <taxon>Maricaulales</taxon>
        <taxon>Maricaulaceae</taxon>
        <taxon>Hyphobacterium</taxon>
    </lineage>
</organism>
<keyword evidence="3" id="KW-0012">Acyltransferase</keyword>
<proteinExistence type="predicted"/>
<dbReference type="Pfam" id="PF04958">
    <property type="entry name" value="AstA"/>
    <property type="match status" value="1"/>
</dbReference>
<evidence type="ECO:0000256" key="2">
    <source>
        <dbReference type="ARBA" id="ARBA00022679"/>
    </source>
</evidence>
<accession>A0ABU7M2J3</accession>
<keyword evidence="1" id="KW-0056">Arginine metabolism</keyword>
<evidence type="ECO:0000313" key="4">
    <source>
        <dbReference type="EMBL" id="MEE2567752.1"/>
    </source>
</evidence>
<dbReference type="InterPro" id="IPR007041">
    <property type="entry name" value="Arg_succinylTrfase_AstA/AruG"/>
</dbReference>
<dbReference type="PANTHER" id="PTHR30420:SF1">
    <property type="entry name" value="ARGININE N-SUCCINYLTRANSFERASE"/>
    <property type="match status" value="1"/>
</dbReference>
<evidence type="ECO:0000256" key="1">
    <source>
        <dbReference type="ARBA" id="ARBA00022503"/>
    </source>
</evidence>
<sequence>MLIVRAARRDDIDDFVSLAAAAGTGFTSLSLSRDDLAERLEKSAVAFETSPDGPGEEIYQLMLEDSESGRILGCAAVKAAVGISKPYFDFKILTMAQASKEADRRFDMDFMMLVNDFAGATEVGSLFVSEAARGTGAGRLVAQTRYLLMAADYGRFGDKVLAELRGVVREDGSSPFFDHVTRPFFRMTFDEADRMSAATDNQFILDLMPNHPIYLDLLPKEAREVIGITHDQGVGARKLLEWEGFTYDRYIDIFDGGPLMSVPTRQARTARESRRVTVHAATAIDEPVQAIVSNDLVDGFKTTAVLIEADAETARIPAPAMAALGLSDGDQARIWTREG</sequence>
<dbReference type="Gene3D" id="3.40.630.30">
    <property type="match status" value="1"/>
</dbReference>
<dbReference type="EMBL" id="JAZDRO010000009">
    <property type="protein sequence ID" value="MEE2567752.1"/>
    <property type="molecule type" value="Genomic_DNA"/>
</dbReference>
<keyword evidence="5" id="KW-1185">Reference proteome</keyword>
<comment type="caution">
    <text evidence="4">The sequence shown here is derived from an EMBL/GenBank/DDBJ whole genome shotgun (WGS) entry which is preliminary data.</text>
</comment>